<evidence type="ECO:0000313" key="9">
    <source>
        <dbReference type="EMBL" id="KAF2003032.1"/>
    </source>
</evidence>
<comment type="subunit">
    <text evidence="6">Forms a heterotrimer with H2A.Z-H2B, stabilizing the association of the histone dimer. Also, with a lower affinity, forms a heterotrimer with H2A-H2B.</text>
</comment>
<feature type="region of interest" description="Disordered" evidence="7">
    <location>
        <begin position="1"/>
        <end position="112"/>
    </location>
</feature>
<accession>A0A6A5WMU3</accession>
<evidence type="ECO:0000256" key="6">
    <source>
        <dbReference type="ARBA" id="ARBA00025877"/>
    </source>
</evidence>
<protein>
    <recommendedName>
        <fullName evidence="8">Histone chaperone domain-containing protein</fullName>
    </recommendedName>
</protein>
<comment type="similarity">
    <text evidence="3">Belongs to the CHZ1 family.</text>
</comment>
<evidence type="ECO:0000256" key="5">
    <source>
        <dbReference type="ARBA" id="ARBA00023242"/>
    </source>
</evidence>
<keyword evidence="5" id="KW-0539">Nucleus</keyword>
<gene>
    <name evidence="9" type="ORF">P154DRAFT_573436</name>
</gene>
<dbReference type="EMBL" id="ML977574">
    <property type="protein sequence ID" value="KAF2003032.1"/>
    <property type="molecule type" value="Genomic_DNA"/>
</dbReference>
<dbReference type="InterPro" id="IPR019098">
    <property type="entry name" value="Histone_chaperone_domain_CHZ"/>
</dbReference>
<sequence length="112" mass="12402">MADSADHKMEDIETSGTTVEKGKGKAPQAPDAMEESEDSSDESSPEDQGVEEAEPEDEDNMEEIDTNNIINTGRRTRGKNIDFTKAAEELPEDDDEDDDDDFKDPTDDAMEE</sequence>
<evidence type="ECO:0000313" key="10">
    <source>
        <dbReference type="Proteomes" id="UP000799779"/>
    </source>
</evidence>
<comment type="subcellular location">
    <subcellularLocation>
        <location evidence="2">Nucleus</location>
    </subcellularLocation>
</comment>
<dbReference type="Pfam" id="PF09649">
    <property type="entry name" value="CHZ"/>
    <property type="match status" value="1"/>
</dbReference>
<evidence type="ECO:0000256" key="7">
    <source>
        <dbReference type="SAM" id="MobiDB-lite"/>
    </source>
</evidence>
<feature type="compositionally biased region" description="Basic and acidic residues" evidence="7">
    <location>
        <begin position="1"/>
        <end position="11"/>
    </location>
</feature>
<dbReference type="GO" id="GO:0005634">
    <property type="term" value="C:nucleus"/>
    <property type="evidence" value="ECO:0007669"/>
    <property type="project" value="UniProtKB-SubCell"/>
</dbReference>
<evidence type="ECO:0000256" key="3">
    <source>
        <dbReference type="ARBA" id="ARBA00008057"/>
    </source>
</evidence>
<feature type="compositionally biased region" description="Acidic residues" evidence="7">
    <location>
        <begin position="89"/>
        <end position="112"/>
    </location>
</feature>
<evidence type="ECO:0000256" key="1">
    <source>
        <dbReference type="ARBA" id="ARBA00002212"/>
    </source>
</evidence>
<dbReference type="OrthoDB" id="2148987at2759"/>
<dbReference type="Proteomes" id="UP000799779">
    <property type="component" value="Unassembled WGS sequence"/>
</dbReference>
<evidence type="ECO:0000256" key="2">
    <source>
        <dbReference type="ARBA" id="ARBA00004123"/>
    </source>
</evidence>
<evidence type="ECO:0000259" key="8">
    <source>
        <dbReference type="SMART" id="SM01082"/>
    </source>
</evidence>
<dbReference type="SMART" id="SM01082">
    <property type="entry name" value="CHZ"/>
    <property type="match status" value="1"/>
</dbReference>
<organism evidence="9 10">
    <name type="scientific">Amniculicola lignicola CBS 123094</name>
    <dbReference type="NCBI Taxonomy" id="1392246"/>
    <lineage>
        <taxon>Eukaryota</taxon>
        <taxon>Fungi</taxon>
        <taxon>Dikarya</taxon>
        <taxon>Ascomycota</taxon>
        <taxon>Pezizomycotina</taxon>
        <taxon>Dothideomycetes</taxon>
        <taxon>Pleosporomycetidae</taxon>
        <taxon>Pleosporales</taxon>
        <taxon>Amniculicolaceae</taxon>
        <taxon>Amniculicola</taxon>
    </lineage>
</organism>
<name>A0A6A5WMU3_9PLEO</name>
<keyword evidence="4" id="KW-0143">Chaperone</keyword>
<feature type="compositionally biased region" description="Acidic residues" evidence="7">
    <location>
        <begin position="32"/>
        <end position="65"/>
    </location>
</feature>
<comment type="function">
    <text evidence="1">Forms a chaperone-bound H2A.Z-H2B complex that acts as a source for SWR1 complex-dependent H2A to H2A.Z histone replacement in chromatin.</text>
</comment>
<proteinExistence type="inferred from homology"/>
<keyword evidence="10" id="KW-1185">Reference proteome</keyword>
<dbReference type="AlphaFoldDB" id="A0A6A5WMU3"/>
<reference evidence="9" key="1">
    <citation type="journal article" date="2020" name="Stud. Mycol.">
        <title>101 Dothideomycetes genomes: a test case for predicting lifestyles and emergence of pathogens.</title>
        <authorList>
            <person name="Haridas S."/>
            <person name="Albert R."/>
            <person name="Binder M."/>
            <person name="Bloem J."/>
            <person name="Labutti K."/>
            <person name="Salamov A."/>
            <person name="Andreopoulos B."/>
            <person name="Baker S."/>
            <person name="Barry K."/>
            <person name="Bills G."/>
            <person name="Bluhm B."/>
            <person name="Cannon C."/>
            <person name="Castanera R."/>
            <person name="Culley D."/>
            <person name="Daum C."/>
            <person name="Ezra D."/>
            <person name="Gonzalez J."/>
            <person name="Henrissat B."/>
            <person name="Kuo A."/>
            <person name="Liang C."/>
            <person name="Lipzen A."/>
            <person name="Lutzoni F."/>
            <person name="Magnuson J."/>
            <person name="Mondo S."/>
            <person name="Nolan M."/>
            <person name="Ohm R."/>
            <person name="Pangilinan J."/>
            <person name="Park H.-J."/>
            <person name="Ramirez L."/>
            <person name="Alfaro M."/>
            <person name="Sun H."/>
            <person name="Tritt A."/>
            <person name="Yoshinaga Y."/>
            <person name="Zwiers L.-H."/>
            <person name="Turgeon B."/>
            <person name="Goodwin S."/>
            <person name="Spatafora J."/>
            <person name="Crous P."/>
            <person name="Grigoriev I."/>
        </authorList>
    </citation>
    <scope>NUCLEOTIDE SEQUENCE</scope>
    <source>
        <strain evidence="9">CBS 123094</strain>
    </source>
</reference>
<evidence type="ECO:0000256" key="4">
    <source>
        <dbReference type="ARBA" id="ARBA00023186"/>
    </source>
</evidence>
<feature type="compositionally biased region" description="Basic and acidic residues" evidence="7">
    <location>
        <begin position="79"/>
        <end position="88"/>
    </location>
</feature>
<feature type="domain" description="Histone chaperone" evidence="8">
    <location>
        <begin position="55"/>
        <end position="92"/>
    </location>
</feature>